<accession>A0AAJ7U4M2</accession>
<gene>
    <name evidence="6" type="primary">LOC116952937</name>
</gene>
<feature type="transmembrane region" description="Helical" evidence="3">
    <location>
        <begin position="517"/>
        <end position="536"/>
    </location>
</feature>
<feature type="compositionally biased region" description="Basic and acidic residues" evidence="2">
    <location>
        <begin position="29"/>
        <end position="47"/>
    </location>
</feature>
<feature type="region of interest" description="Disordered" evidence="2">
    <location>
        <begin position="1"/>
        <end position="138"/>
    </location>
</feature>
<keyword evidence="3" id="KW-0812">Transmembrane</keyword>
<feature type="transmembrane region" description="Helical" evidence="3">
    <location>
        <begin position="301"/>
        <end position="326"/>
    </location>
</feature>
<dbReference type="GO" id="GO:0016020">
    <property type="term" value="C:membrane"/>
    <property type="evidence" value="ECO:0007669"/>
    <property type="project" value="UniProtKB-SubCell"/>
</dbReference>
<dbReference type="Pfam" id="PF07690">
    <property type="entry name" value="MFS_1"/>
    <property type="match status" value="2"/>
</dbReference>
<feature type="transmembrane region" description="Helical" evidence="3">
    <location>
        <begin position="191"/>
        <end position="211"/>
    </location>
</feature>
<feature type="transmembrane region" description="Helical" evidence="3">
    <location>
        <begin position="396"/>
        <end position="417"/>
    </location>
</feature>
<feature type="transmembrane region" description="Helical" evidence="3">
    <location>
        <begin position="218"/>
        <end position="237"/>
    </location>
</feature>
<evidence type="ECO:0000256" key="2">
    <source>
        <dbReference type="SAM" id="MobiDB-lite"/>
    </source>
</evidence>
<evidence type="ECO:0000313" key="5">
    <source>
        <dbReference type="Proteomes" id="UP001318040"/>
    </source>
</evidence>
<organism evidence="5 6">
    <name type="scientific">Petromyzon marinus</name>
    <name type="common">Sea lamprey</name>
    <dbReference type="NCBI Taxonomy" id="7757"/>
    <lineage>
        <taxon>Eukaryota</taxon>
        <taxon>Metazoa</taxon>
        <taxon>Chordata</taxon>
        <taxon>Craniata</taxon>
        <taxon>Vertebrata</taxon>
        <taxon>Cyclostomata</taxon>
        <taxon>Hyperoartia</taxon>
        <taxon>Petromyzontiformes</taxon>
        <taxon>Petromyzontidae</taxon>
        <taxon>Petromyzon</taxon>
    </lineage>
</organism>
<keyword evidence="5" id="KW-1185">Reference proteome</keyword>
<evidence type="ECO:0000256" key="1">
    <source>
        <dbReference type="ARBA" id="ARBA00004141"/>
    </source>
</evidence>
<evidence type="ECO:0000256" key="3">
    <source>
        <dbReference type="SAM" id="Phobius"/>
    </source>
</evidence>
<keyword evidence="3" id="KW-1133">Transmembrane helix</keyword>
<dbReference type="KEGG" id="pmrn:116952937"/>
<dbReference type="PROSITE" id="PS50850">
    <property type="entry name" value="MFS"/>
    <property type="match status" value="1"/>
</dbReference>
<protein>
    <submittedName>
        <fullName evidence="6">Monocarboxylate transporter 10-like</fullName>
    </submittedName>
</protein>
<feature type="transmembrane region" description="Helical" evidence="3">
    <location>
        <begin position="449"/>
        <end position="474"/>
    </location>
</feature>
<evidence type="ECO:0000313" key="6">
    <source>
        <dbReference type="RefSeq" id="XP_032828570.1"/>
    </source>
</evidence>
<dbReference type="InterPro" id="IPR036259">
    <property type="entry name" value="MFS_trans_sf"/>
</dbReference>
<dbReference type="SUPFAM" id="SSF103473">
    <property type="entry name" value="MFS general substrate transporter"/>
    <property type="match status" value="1"/>
</dbReference>
<dbReference type="AlphaFoldDB" id="A0AAJ7U4M2"/>
<feature type="transmembrane region" description="Helical" evidence="3">
    <location>
        <begin position="243"/>
        <end position="267"/>
    </location>
</feature>
<feature type="transmembrane region" description="Helical" evidence="3">
    <location>
        <begin position="274"/>
        <end position="295"/>
    </location>
</feature>
<name>A0AAJ7U4M2_PETMA</name>
<reference evidence="6" key="1">
    <citation type="submission" date="2025-08" db="UniProtKB">
        <authorList>
            <consortium name="RefSeq"/>
        </authorList>
    </citation>
    <scope>IDENTIFICATION</scope>
    <source>
        <tissue evidence="6">Sperm</tissue>
    </source>
</reference>
<proteinExistence type="predicted"/>
<dbReference type="PANTHER" id="PTHR11360">
    <property type="entry name" value="MONOCARBOXYLATE TRANSPORTER"/>
    <property type="match status" value="1"/>
</dbReference>
<comment type="subcellular location">
    <subcellularLocation>
        <location evidence="1">Membrane</location>
        <topology evidence="1">Multi-pass membrane protein</topology>
    </subcellularLocation>
</comment>
<dbReference type="InterPro" id="IPR050327">
    <property type="entry name" value="Proton-linked_MCT"/>
</dbReference>
<keyword evidence="3" id="KW-0472">Membrane</keyword>
<sequence length="591" mass="62180">MSAADCPAHVGGRAPGEHAPETVAARQSELPRRPAADDDDGGDLKEDIDAEQSPGNGRCPAKMTSPCRRPEDDRVQVAGVYLEEVDGGRQQQQQPQPPGADRAEDAWTLRGSSRSRSSSRRRRRSSRGGDEQPGGACDFQPPEGGFGWVVMVASMWCNGAIFGIHNSFGILFLALLQFGDDSGSSSSKASFVGALAMGMLFLCAPVVSLFTGRFGCRITAVGGATVAFAGLLCSSFVKQLDLLYLTYGVVFAVGAAFAFQPSLVILGHYFKRRLGLVNGIVMAGSSVFTVALSYIMKHMLVSFGLVLTLQALAALMLPLIVAGFAYRPLMPRLGVEGARTSAAPSGCGRCPPLRIKTFCVWVSGVPIALFGYFVPYVHLMNYVKENLDKEAAQHDYVLIICIAVSSGLGRLGFGWLADIIPGVKKVYLQIVAFLAVGLMSALIPMCSSLGSLVAVCIVMGLFDGCITSLMAPIAFELVGPHHASQAIGIVLGLMSVPMTVGPTVAGLLRDWTGSYDIPFYLAGVPPLVGSGVLFFVPYVTARAPKEEQCPEVGGARGTPLTPGGAGDTAGSRGQLLLRSPAEDNAPLATGL</sequence>
<feature type="transmembrane region" description="Helical" evidence="3">
    <location>
        <begin position="486"/>
        <end position="505"/>
    </location>
</feature>
<feature type="transmembrane region" description="Helical" evidence="3">
    <location>
        <begin position="426"/>
        <end position="443"/>
    </location>
</feature>
<feature type="transmembrane region" description="Helical" evidence="3">
    <location>
        <begin position="160"/>
        <end position="179"/>
    </location>
</feature>
<dbReference type="Proteomes" id="UP001318040">
    <property type="component" value="Chromosome 49"/>
</dbReference>
<dbReference type="InterPro" id="IPR011701">
    <property type="entry name" value="MFS"/>
</dbReference>
<dbReference type="PANTHER" id="PTHR11360:SF251">
    <property type="entry name" value="MAJOR FACILITATOR SUPERFAMILY (MFS) PROFILE DOMAIN-CONTAINING PROTEIN"/>
    <property type="match status" value="1"/>
</dbReference>
<dbReference type="InterPro" id="IPR020846">
    <property type="entry name" value="MFS_dom"/>
</dbReference>
<dbReference type="GO" id="GO:0022857">
    <property type="term" value="F:transmembrane transporter activity"/>
    <property type="evidence" value="ECO:0007669"/>
    <property type="project" value="InterPro"/>
</dbReference>
<feature type="compositionally biased region" description="Basic residues" evidence="2">
    <location>
        <begin position="117"/>
        <end position="126"/>
    </location>
</feature>
<dbReference type="Gene3D" id="1.20.1250.20">
    <property type="entry name" value="MFS general substrate transporter like domains"/>
    <property type="match status" value="2"/>
</dbReference>
<evidence type="ECO:0000259" key="4">
    <source>
        <dbReference type="PROSITE" id="PS50850"/>
    </source>
</evidence>
<feature type="transmembrane region" description="Helical" evidence="3">
    <location>
        <begin position="358"/>
        <end position="376"/>
    </location>
</feature>
<feature type="domain" description="Major facilitator superfamily (MFS) profile" evidence="4">
    <location>
        <begin position="352"/>
        <end position="591"/>
    </location>
</feature>
<feature type="region of interest" description="Disordered" evidence="2">
    <location>
        <begin position="547"/>
        <end position="591"/>
    </location>
</feature>
<dbReference type="RefSeq" id="XP_032828570.1">
    <property type="nucleotide sequence ID" value="XM_032972679.1"/>
</dbReference>